<feature type="region of interest" description="Nuclease activity, interacts with RecD and RecA" evidence="15">
    <location>
        <begin position="800"/>
        <end position="1117"/>
    </location>
</feature>
<evidence type="ECO:0000256" key="17">
    <source>
        <dbReference type="SAM" id="MobiDB-lite"/>
    </source>
</evidence>
<evidence type="ECO:0000256" key="11">
    <source>
        <dbReference type="ARBA" id="ARBA00023204"/>
    </source>
</evidence>
<dbReference type="EMBL" id="BJOV01000005">
    <property type="protein sequence ID" value="GEE03059.1"/>
    <property type="molecule type" value="Genomic_DNA"/>
</dbReference>
<evidence type="ECO:0000256" key="10">
    <source>
        <dbReference type="ARBA" id="ARBA00023125"/>
    </source>
</evidence>
<dbReference type="InterPro" id="IPR011335">
    <property type="entry name" value="Restrct_endonuc-II-like"/>
</dbReference>
<name>A0A7I9VCF5_9ACTN</name>
<evidence type="ECO:0000256" key="2">
    <source>
        <dbReference type="ARBA" id="ARBA00022723"/>
    </source>
</evidence>
<evidence type="ECO:0000256" key="5">
    <source>
        <dbReference type="ARBA" id="ARBA00022801"/>
    </source>
</evidence>
<dbReference type="InterPro" id="IPR004586">
    <property type="entry name" value="RecB"/>
</dbReference>
<evidence type="ECO:0000256" key="3">
    <source>
        <dbReference type="ARBA" id="ARBA00022741"/>
    </source>
</evidence>
<comment type="domain">
    <text evidence="15">The C-terminal domain has nuclease activity and interacts with RecD. It interacts with RecA, facilitating its loading onto ssDNA.</text>
</comment>
<dbReference type="Gene3D" id="3.90.320.10">
    <property type="match status" value="1"/>
</dbReference>
<dbReference type="GO" id="GO:0000724">
    <property type="term" value="P:double-strand break repair via homologous recombination"/>
    <property type="evidence" value="ECO:0007669"/>
    <property type="project" value="UniProtKB-UniRule"/>
</dbReference>
<dbReference type="PROSITE" id="PS51198">
    <property type="entry name" value="UVRD_HELICASE_ATP_BIND"/>
    <property type="match status" value="1"/>
</dbReference>
<dbReference type="CDD" id="cd22352">
    <property type="entry name" value="RecB_C-like"/>
    <property type="match status" value="1"/>
</dbReference>
<comment type="miscellaneous">
    <text evidence="15">In the RecBCD complex, RecB has a slow 3'-5' helicase, an exonuclease activity and loads RecA onto ssDNA, RecD has a fast 5'-3' helicase activity, while RecC stimulates the ATPase and processivity of the RecB helicase and contributes to recognition of the Chi site.</text>
</comment>
<organism evidence="20 21">
    <name type="scientific">Gordonia spumicola</name>
    <dbReference type="NCBI Taxonomy" id="589161"/>
    <lineage>
        <taxon>Bacteria</taxon>
        <taxon>Bacillati</taxon>
        <taxon>Actinomycetota</taxon>
        <taxon>Actinomycetes</taxon>
        <taxon>Mycobacteriales</taxon>
        <taxon>Gordoniaceae</taxon>
        <taxon>Gordonia</taxon>
    </lineage>
</organism>
<keyword evidence="2 15" id="KW-0479">Metal-binding</keyword>
<dbReference type="GO" id="GO:0005829">
    <property type="term" value="C:cytosol"/>
    <property type="evidence" value="ECO:0007669"/>
    <property type="project" value="TreeGrafter"/>
</dbReference>
<evidence type="ECO:0000313" key="21">
    <source>
        <dbReference type="Proteomes" id="UP000444960"/>
    </source>
</evidence>
<feature type="active site" description="For nuclease activity" evidence="15">
    <location>
        <position position="1013"/>
    </location>
</feature>
<dbReference type="RefSeq" id="WP_161896623.1">
    <property type="nucleotide sequence ID" value="NZ_BJOV01000005.1"/>
</dbReference>
<comment type="subunit">
    <text evidence="15">Heterotrimer of RecB, RecC and RecD. All subunits contribute to DNA-binding. Interacts with RecA.</text>
</comment>
<comment type="catalytic activity">
    <reaction evidence="15">
        <text>Exonucleolytic cleavage (in the presence of ATP) in either 5'- to 3'- or 3'- to 5'-direction to yield 5'-phosphooligonucleotides.</text>
        <dbReference type="EC" id="3.1.11.5"/>
    </reaction>
</comment>
<dbReference type="Proteomes" id="UP000444960">
    <property type="component" value="Unassembled WGS sequence"/>
</dbReference>
<evidence type="ECO:0000256" key="12">
    <source>
        <dbReference type="ARBA" id="ARBA00023235"/>
    </source>
</evidence>
<dbReference type="Gene3D" id="1.10.486.10">
    <property type="entry name" value="PCRA, domain 4"/>
    <property type="match status" value="1"/>
</dbReference>
<dbReference type="InterPro" id="IPR014017">
    <property type="entry name" value="DNA_helicase_UvrD-like_C"/>
</dbReference>
<feature type="binding site" evidence="15">
    <location>
        <position position="999"/>
    </location>
    <ligand>
        <name>Mg(2+)</name>
        <dbReference type="ChEBI" id="CHEBI:18420"/>
    </ligand>
</feature>
<dbReference type="GO" id="GO:0000287">
    <property type="term" value="F:magnesium ion binding"/>
    <property type="evidence" value="ECO:0007669"/>
    <property type="project" value="UniProtKB-UniRule"/>
</dbReference>
<keyword evidence="12 15" id="KW-0413">Isomerase</keyword>
<comment type="caution">
    <text evidence="20">The sequence shown here is derived from an EMBL/GenBank/DDBJ whole genome shotgun (WGS) entry which is preliminary data.</text>
</comment>
<comment type="domain">
    <text evidence="15">The N-terminal DNA-binding domain is a ssDNA-dependent ATPase and has ATP-dependent 3'-5' helicase function. This domain interacts with RecC.</text>
</comment>
<dbReference type="InterPro" id="IPR038726">
    <property type="entry name" value="PDDEXK_AddAB-type"/>
</dbReference>
<evidence type="ECO:0000256" key="1">
    <source>
        <dbReference type="ARBA" id="ARBA00022722"/>
    </source>
</evidence>
<keyword evidence="7 15" id="KW-0269">Exonuclease</keyword>
<dbReference type="Pfam" id="PF12705">
    <property type="entry name" value="PDDEXK_1"/>
    <property type="match status" value="1"/>
</dbReference>
<evidence type="ECO:0000259" key="18">
    <source>
        <dbReference type="PROSITE" id="PS51198"/>
    </source>
</evidence>
<evidence type="ECO:0000256" key="13">
    <source>
        <dbReference type="ARBA" id="ARBA00034617"/>
    </source>
</evidence>
<evidence type="ECO:0000256" key="15">
    <source>
        <dbReference type="HAMAP-Rule" id="MF_01485"/>
    </source>
</evidence>
<dbReference type="GO" id="GO:0008854">
    <property type="term" value="F:exodeoxyribonuclease V activity"/>
    <property type="evidence" value="ECO:0007669"/>
    <property type="project" value="UniProtKB-EC"/>
</dbReference>
<dbReference type="InterPro" id="IPR014016">
    <property type="entry name" value="UvrD-like_ATP-bd"/>
</dbReference>
<feature type="binding site" evidence="15">
    <location>
        <position position="1013"/>
    </location>
    <ligand>
        <name>Mg(2+)</name>
        <dbReference type="ChEBI" id="CHEBI:18420"/>
    </ligand>
</feature>
<keyword evidence="11 15" id="KW-0234">DNA repair</keyword>
<keyword evidence="8 15" id="KW-0067">ATP-binding</keyword>
<sequence length="1117" mass="120271">MNTIESRGFSLRDPLPTGTVVLEASAGTGKTYAIVSLAVRYVAEGVPVSRLLMATFSNAASAELRDRTRMRLRECLRAFDGDRAPDDVLADWLLDGPAEVVDLRRRRLVSALSDFDAATMATTHTFCNRMLAALGFLGEREQQYPIVEDVDDIVGEVARDAYIARFAGDPSAAPPFDESMEIAKAAVRNPNATLAPFKPGETDDDTELRVRMAGHVRTQTELRKRLARLRTYDDLQNTLHHIVTDPHVGDQACERIRDQFSVVLIDEFQDTDPQQWEIVRRCFHTKAPLILVGDPKQSIYAFRGAEVLSYLHAVQSSGDRRILDVNRRSDQNVVEGLSAVFGGAAFGHPDIVYRPVTAHHPGSRIHGAPAVRIRRFDKSQFTVHTQDGTTPKVAQVREKVIDDVAGDIAALLSSTVTIEVDGVTRGVQSGDIAVLLRANRTIEPLQRALADRGVASVVTSGTSIFTTDAARHWWHVLTAVDQPSRQPWVRLAALTPLVGHTAQSLESQGDAGVGTLAAQFAELGRVFAGGGFAAMAARLFDEFDTAARLLGSARGERLFTDVRQMADVCNAHAADAGGGLASLVDWLGEQIAEGAQWSGRGDATRRLDRDTAAVQIMTVHASKGLEFPIVYVPFGWDGASRPNPATFVFHDDGDTRCLDVAGTSAPGYHRRDGLARAEAAGEDLRLMYVAATRARSMVVLWWAPSTTTARGALHRLLFSAHQRDAAVAAGGIAQIADTVPIPADDIDAAAIIRQTAAKSPCISVERAGGRDGVRVMRDATGDGDEPALTVSRFGRGVDDAWRRTSYSAIVAAAHAAAHAEHAAVTVIGTGSEPDDVDRRDEPSEQADPTVGRGEPSSGLPSPMNGLPFGAGFGTLVHEVLEHVDTSADDIDAHVRRLTADGAARRGVDIDVDVLATALIGVLTTPLGFGDLWGVPPRDRLAELDFELPLSSVGGGFGLDSVGDLLAEHLPADDPLAPYAELVRGVSDDRFRGFLTGSIDSVLRTSDGRFVVVDYKTNRLRPGELSVEDFDRDAMAAEMMSAHYPLQALLYSVALHRYLSWRLRGYDPARHLGPVQYHFVRGMAGPSTPAGCGVFEWPMPTALVESMSALLAGEGIGS</sequence>
<comment type="cofactor">
    <cofactor evidence="15">
        <name>Mg(2+)</name>
        <dbReference type="ChEBI" id="CHEBI:18420"/>
    </cofactor>
    <text evidence="15">Binds 1 Mg(2+) ion per subunit.</text>
</comment>
<evidence type="ECO:0000256" key="7">
    <source>
        <dbReference type="ARBA" id="ARBA00022839"/>
    </source>
</evidence>
<evidence type="ECO:0000256" key="6">
    <source>
        <dbReference type="ARBA" id="ARBA00022806"/>
    </source>
</evidence>
<keyword evidence="9 15" id="KW-0460">Magnesium</keyword>
<proteinExistence type="inferred from homology"/>
<evidence type="ECO:0000256" key="16">
    <source>
        <dbReference type="PROSITE-ProRule" id="PRU00560"/>
    </source>
</evidence>
<dbReference type="SUPFAM" id="SSF52980">
    <property type="entry name" value="Restriction endonuclease-like"/>
    <property type="match status" value="1"/>
</dbReference>
<dbReference type="EC" id="5.6.2.4" evidence="15"/>
<feature type="region of interest" description="Disordered" evidence="17">
    <location>
        <begin position="829"/>
        <end position="864"/>
    </location>
</feature>
<evidence type="ECO:0000313" key="20">
    <source>
        <dbReference type="EMBL" id="GEE03059.1"/>
    </source>
</evidence>
<dbReference type="InterPro" id="IPR011604">
    <property type="entry name" value="PDDEXK-like_dom_sf"/>
</dbReference>
<evidence type="ECO:0000259" key="19">
    <source>
        <dbReference type="PROSITE" id="PS51217"/>
    </source>
</evidence>
<evidence type="ECO:0000256" key="14">
    <source>
        <dbReference type="ARBA" id="ARBA00048988"/>
    </source>
</evidence>
<dbReference type="PANTHER" id="PTHR11070">
    <property type="entry name" value="UVRD / RECB / PCRA DNA HELICASE FAMILY MEMBER"/>
    <property type="match status" value="1"/>
</dbReference>
<feature type="binding site" evidence="16">
    <location>
        <begin position="24"/>
        <end position="31"/>
    </location>
    <ligand>
        <name>ATP</name>
        <dbReference type="ChEBI" id="CHEBI:30616"/>
    </ligand>
</feature>
<dbReference type="GO" id="GO:0005524">
    <property type="term" value="F:ATP binding"/>
    <property type="evidence" value="ECO:0007669"/>
    <property type="project" value="UniProtKB-UniRule"/>
</dbReference>
<gene>
    <name evidence="15 20" type="primary">recB</name>
    <name evidence="20" type="ORF">nbrc107696_35050</name>
</gene>
<dbReference type="OrthoDB" id="9810135at2"/>
<accession>A0A7I9VCF5</accession>
<comment type="catalytic activity">
    <reaction evidence="13 15">
        <text>Couples ATP hydrolysis with the unwinding of duplex DNA by translocating in the 3'-5' direction.</text>
        <dbReference type="EC" id="5.6.2.4"/>
    </reaction>
</comment>
<dbReference type="HAMAP" id="MF_01485">
    <property type="entry name" value="RecB"/>
    <property type="match status" value="1"/>
</dbReference>
<dbReference type="InterPro" id="IPR027417">
    <property type="entry name" value="P-loop_NTPase"/>
</dbReference>
<evidence type="ECO:0000256" key="9">
    <source>
        <dbReference type="ARBA" id="ARBA00022842"/>
    </source>
</evidence>
<dbReference type="SUPFAM" id="SSF52540">
    <property type="entry name" value="P-loop containing nucleoside triphosphate hydrolases"/>
    <property type="match status" value="1"/>
</dbReference>
<keyword evidence="5 15" id="KW-0378">Hydrolase</keyword>
<dbReference type="Pfam" id="PF13361">
    <property type="entry name" value="UvrD_C"/>
    <property type="match status" value="1"/>
</dbReference>
<dbReference type="AlphaFoldDB" id="A0A7I9VCF5"/>
<dbReference type="Pfam" id="PF00580">
    <property type="entry name" value="UvrD-helicase"/>
    <property type="match status" value="1"/>
</dbReference>
<comment type="function">
    <text evidence="15">A helicase/nuclease that prepares dsDNA breaks (DSB) for recombinational DNA repair. Binds to DSBs and unwinds DNA via a highly rapid and processive ATP-dependent bidirectional helicase activity. Unwinds dsDNA until it encounters a Chi (crossover hotspot instigator) sequence from the 3' direction. Cuts ssDNA a few nucleotides 3' to the Chi site. The properties and activities of the enzyme are changed at Chi. The Chi-altered holoenzyme produces a long 3'-ssDNA overhang and facilitates RecA-binding to the ssDNA for homologous DNA recombination and repair. Holoenzyme degrades any linearized DNA that is unable to undergo homologous recombination. In the holoenzyme this subunit contributes ATPase, 3'-5' helicase, exonuclease activity and loads RecA onto ssDNA.</text>
</comment>
<evidence type="ECO:0000256" key="4">
    <source>
        <dbReference type="ARBA" id="ARBA00022763"/>
    </source>
</evidence>
<keyword evidence="21" id="KW-1185">Reference proteome</keyword>
<reference evidence="21" key="1">
    <citation type="submission" date="2019-06" db="EMBL/GenBank/DDBJ databases">
        <title>Gordonia isolated from sludge of a wastewater treatment plant.</title>
        <authorList>
            <person name="Tamura T."/>
            <person name="Aoyama K."/>
            <person name="Kang Y."/>
            <person name="Saito S."/>
            <person name="Akiyama N."/>
            <person name="Yazawa K."/>
            <person name="Gonoi T."/>
            <person name="Mikami Y."/>
        </authorList>
    </citation>
    <scope>NUCLEOTIDE SEQUENCE [LARGE SCALE GENOMIC DNA]</scope>
    <source>
        <strain evidence="21">NBRC 107696</strain>
    </source>
</reference>
<dbReference type="Gene3D" id="1.10.3170.10">
    <property type="entry name" value="Recbcd, chain B, domain 2"/>
    <property type="match status" value="1"/>
</dbReference>
<dbReference type="PROSITE" id="PS51217">
    <property type="entry name" value="UVRD_HELICASE_CTER"/>
    <property type="match status" value="1"/>
</dbReference>
<feature type="domain" description="UvrD-like helicase ATP-binding" evidence="18">
    <location>
        <begin position="3"/>
        <end position="330"/>
    </location>
</feature>
<evidence type="ECO:0000256" key="8">
    <source>
        <dbReference type="ARBA" id="ARBA00022840"/>
    </source>
</evidence>
<keyword evidence="10 15" id="KW-0238">DNA-binding</keyword>
<comment type="similarity">
    <text evidence="15">Belongs to the helicase family. UvrD subfamily.</text>
</comment>
<comment type="catalytic activity">
    <reaction evidence="14 15">
        <text>ATP + H2O = ADP + phosphate + H(+)</text>
        <dbReference type="Rhea" id="RHEA:13065"/>
        <dbReference type="ChEBI" id="CHEBI:15377"/>
        <dbReference type="ChEBI" id="CHEBI:15378"/>
        <dbReference type="ChEBI" id="CHEBI:30616"/>
        <dbReference type="ChEBI" id="CHEBI:43474"/>
        <dbReference type="ChEBI" id="CHEBI:456216"/>
        <dbReference type="EC" id="5.6.2.4"/>
    </reaction>
</comment>
<feature type="region of interest" description="DNA-binding and helicase activity, interacts with RecC" evidence="15">
    <location>
        <begin position="1"/>
        <end position="773"/>
    </location>
</feature>
<keyword evidence="1 15" id="KW-0540">Nuclease</keyword>
<keyword evidence="4 15" id="KW-0227">DNA damage</keyword>
<feature type="binding site" evidence="15">
    <location>
        <position position="877"/>
    </location>
    <ligand>
        <name>Mg(2+)</name>
        <dbReference type="ChEBI" id="CHEBI:18420"/>
    </ligand>
</feature>
<dbReference type="GO" id="GO:0043138">
    <property type="term" value="F:3'-5' DNA helicase activity"/>
    <property type="evidence" value="ECO:0007669"/>
    <property type="project" value="UniProtKB-UniRule"/>
</dbReference>
<feature type="domain" description="UvrD-like helicase C-terminal" evidence="19">
    <location>
        <begin position="359"/>
        <end position="624"/>
    </location>
</feature>
<keyword evidence="6 15" id="KW-0347">Helicase</keyword>
<dbReference type="EC" id="3.1.11.5" evidence="15"/>
<dbReference type="GO" id="GO:0003677">
    <property type="term" value="F:DNA binding"/>
    <property type="evidence" value="ECO:0007669"/>
    <property type="project" value="UniProtKB-UniRule"/>
</dbReference>
<keyword evidence="3 15" id="KW-0547">Nucleotide-binding</keyword>
<dbReference type="Gene3D" id="3.40.50.300">
    <property type="entry name" value="P-loop containing nucleotide triphosphate hydrolases"/>
    <property type="match status" value="3"/>
</dbReference>
<dbReference type="InterPro" id="IPR000212">
    <property type="entry name" value="DNA_helicase_UvrD/REP"/>
</dbReference>
<dbReference type="GO" id="GO:0009338">
    <property type="term" value="C:exodeoxyribonuclease V complex"/>
    <property type="evidence" value="ECO:0007669"/>
    <property type="project" value="TreeGrafter"/>
</dbReference>
<protein>
    <recommendedName>
        <fullName evidence="15">RecBCD enzyme subunit RecB</fullName>
        <ecNumber evidence="15">3.1.11.5</ecNumber>
        <ecNumber evidence="15">5.6.2.4</ecNumber>
    </recommendedName>
    <alternativeName>
        <fullName evidence="15">DNA 3'-5' helicase subunit RecB</fullName>
    </alternativeName>
    <alternativeName>
        <fullName evidence="15">Exonuclease V subunit RecB</fullName>
        <shortName evidence="15">ExoV subunit RecB</shortName>
    </alternativeName>
    <alternativeName>
        <fullName evidence="15">Helicase/nuclease RecBCD subunit RecB</fullName>
    </alternativeName>
</protein>
<dbReference type="PANTHER" id="PTHR11070:SF23">
    <property type="entry name" value="RECBCD ENZYME SUBUNIT RECB"/>
    <property type="match status" value="1"/>
</dbReference>